<evidence type="ECO:0000256" key="1">
    <source>
        <dbReference type="ARBA" id="ARBA00008857"/>
    </source>
</evidence>
<evidence type="ECO:0000259" key="6">
    <source>
        <dbReference type="PROSITE" id="PS51898"/>
    </source>
</evidence>
<dbReference type="SUPFAM" id="SSF56349">
    <property type="entry name" value="DNA breaking-rejoining enzymes"/>
    <property type="match status" value="1"/>
</dbReference>
<organism evidence="8 9">
    <name type="scientific">Methyloligella solikamskensis</name>
    <dbReference type="NCBI Taxonomy" id="1177756"/>
    <lineage>
        <taxon>Bacteria</taxon>
        <taxon>Pseudomonadati</taxon>
        <taxon>Pseudomonadota</taxon>
        <taxon>Alphaproteobacteria</taxon>
        <taxon>Hyphomicrobiales</taxon>
        <taxon>Hyphomicrobiaceae</taxon>
        <taxon>Methyloligella</taxon>
    </lineage>
</organism>
<sequence length="402" mass="45761">MSDIRKRVGSKGTTYQVRYPSTKTKSGYAYATFNTMKEARAFREDAAARQSLEAASQPLSVSEGVQIWLDVCEKEGRGGRSPVTTYTLKTYRYRAEIIKAYDWPKPLNELTAPDVVEFRSWLLKNHSRDQARKVLSYFHSMVLELVNRGQLKHDFAAGVRVTAASRYDEPVQIPTEREIHQLLSAADRLANHRNQQIAKTWERYRPMLYLAVDSGMRPQEYLVLPRENLTDRGVTVDRALDAGGKHISATKTAAGRRFIDLSPDTIDMVKHYADHIAPPNKFDLVFPTANGTWLSSNNWRRRGFQTACVEAGLVEEEEIDGETVAAPKYKPYDLRHFYASMLIANRVNLKRIQRLMGHSDIQTTLNIYGHVIERVEWEEQEQTCLIASMSRKSCGKSVASSP</sequence>
<dbReference type="InterPro" id="IPR011010">
    <property type="entry name" value="DNA_brk_join_enz"/>
</dbReference>
<dbReference type="PANTHER" id="PTHR30349:SF64">
    <property type="entry name" value="PROPHAGE INTEGRASE INTD-RELATED"/>
    <property type="match status" value="1"/>
</dbReference>
<evidence type="ECO:0000256" key="3">
    <source>
        <dbReference type="ARBA" id="ARBA00023125"/>
    </source>
</evidence>
<protein>
    <submittedName>
        <fullName evidence="8">Tyrosine-type recombinase/integrase</fullName>
    </submittedName>
</protein>
<dbReference type="InterPro" id="IPR044068">
    <property type="entry name" value="CB"/>
</dbReference>
<gene>
    <name evidence="8" type="ORF">ACFQ2F_03880</name>
</gene>
<accession>A0ABW3J7L5</accession>
<feature type="domain" description="Core-binding (CB)" evidence="7">
    <location>
        <begin position="59"/>
        <end position="146"/>
    </location>
</feature>
<dbReference type="PANTHER" id="PTHR30349">
    <property type="entry name" value="PHAGE INTEGRASE-RELATED"/>
    <property type="match status" value="1"/>
</dbReference>
<evidence type="ECO:0000256" key="2">
    <source>
        <dbReference type="ARBA" id="ARBA00022908"/>
    </source>
</evidence>
<dbReference type="Gene3D" id="1.10.443.10">
    <property type="entry name" value="Intergrase catalytic core"/>
    <property type="match status" value="1"/>
</dbReference>
<dbReference type="EMBL" id="JBHTJO010000001">
    <property type="protein sequence ID" value="MFD0986229.1"/>
    <property type="molecule type" value="Genomic_DNA"/>
</dbReference>
<keyword evidence="2" id="KW-0229">DNA integration</keyword>
<dbReference type="InterPro" id="IPR002104">
    <property type="entry name" value="Integrase_catalytic"/>
</dbReference>
<dbReference type="InterPro" id="IPR010998">
    <property type="entry name" value="Integrase_recombinase_N"/>
</dbReference>
<dbReference type="InterPro" id="IPR050090">
    <property type="entry name" value="Tyrosine_recombinase_XerCD"/>
</dbReference>
<proteinExistence type="inferred from homology"/>
<name>A0ABW3J7L5_9HYPH</name>
<dbReference type="Pfam" id="PF00589">
    <property type="entry name" value="Phage_integrase"/>
    <property type="match status" value="1"/>
</dbReference>
<feature type="domain" description="Tyr recombinase" evidence="6">
    <location>
        <begin position="168"/>
        <end position="382"/>
    </location>
</feature>
<dbReference type="PROSITE" id="PS51900">
    <property type="entry name" value="CB"/>
    <property type="match status" value="1"/>
</dbReference>
<evidence type="ECO:0000256" key="4">
    <source>
        <dbReference type="ARBA" id="ARBA00023172"/>
    </source>
</evidence>
<keyword evidence="4" id="KW-0233">DNA recombination</keyword>
<keyword evidence="9" id="KW-1185">Reference proteome</keyword>
<dbReference type="CDD" id="cd01189">
    <property type="entry name" value="INT_ICEBs1_C_like"/>
    <property type="match status" value="1"/>
</dbReference>
<comment type="caution">
    <text evidence="8">The sequence shown here is derived from an EMBL/GenBank/DDBJ whole genome shotgun (WGS) entry which is preliminary data.</text>
</comment>
<keyword evidence="3 5" id="KW-0238">DNA-binding</keyword>
<evidence type="ECO:0000313" key="8">
    <source>
        <dbReference type="EMBL" id="MFD0986229.1"/>
    </source>
</evidence>
<dbReference type="PROSITE" id="PS51898">
    <property type="entry name" value="TYR_RECOMBINASE"/>
    <property type="match status" value="1"/>
</dbReference>
<evidence type="ECO:0000256" key="5">
    <source>
        <dbReference type="PROSITE-ProRule" id="PRU01248"/>
    </source>
</evidence>
<evidence type="ECO:0000259" key="7">
    <source>
        <dbReference type="PROSITE" id="PS51900"/>
    </source>
</evidence>
<dbReference type="Gene3D" id="1.10.150.130">
    <property type="match status" value="1"/>
</dbReference>
<reference evidence="9" key="1">
    <citation type="journal article" date="2019" name="Int. J. Syst. Evol. Microbiol.">
        <title>The Global Catalogue of Microorganisms (GCM) 10K type strain sequencing project: providing services to taxonomists for standard genome sequencing and annotation.</title>
        <authorList>
            <consortium name="The Broad Institute Genomics Platform"/>
            <consortium name="The Broad Institute Genome Sequencing Center for Infectious Disease"/>
            <person name="Wu L."/>
            <person name="Ma J."/>
        </authorList>
    </citation>
    <scope>NUCLEOTIDE SEQUENCE [LARGE SCALE GENOMIC DNA]</scope>
    <source>
        <strain evidence="9">CCUG 61697</strain>
    </source>
</reference>
<comment type="similarity">
    <text evidence="1">Belongs to the 'phage' integrase family.</text>
</comment>
<dbReference type="RefSeq" id="WP_379085958.1">
    <property type="nucleotide sequence ID" value="NZ_JBHTJO010000001.1"/>
</dbReference>
<dbReference type="Proteomes" id="UP001597102">
    <property type="component" value="Unassembled WGS sequence"/>
</dbReference>
<dbReference type="InterPro" id="IPR013762">
    <property type="entry name" value="Integrase-like_cat_sf"/>
</dbReference>
<evidence type="ECO:0000313" key="9">
    <source>
        <dbReference type="Proteomes" id="UP001597102"/>
    </source>
</evidence>